<dbReference type="InterPro" id="IPR012296">
    <property type="entry name" value="Nuclease_put_TT1808"/>
</dbReference>
<evidence type="ECO:0000313" key="3">
    <source>
        <dbReference type="Proteomes" id="UP000177506"/>
    </source>
</evidence>
<dbReference type="AlphaFoldDB" id="A0A1G1SZT6"/>
<evidence type="ECO:0000313" key="2">
    <source>
        <dbReference type="EMBL" id="OGX84140.1"/>
    </source>
</evidence>
<dbReference type="PANTHER" id="PTHR34107:SF1">
    <property type="entry name" value="SLL0198 PROTEIN"/>
    <property type="match status" value="1"/>
</dbReference>
<dbReference type="Pfam" id="PF05685">
    <property type="entry name" value="Uma2"/>
    <property type="match status" value="1"/>
</dbReference>
<dbReference type="RefSeq" id="WP_070745962.1">
    <property type="nucleotide sequence ID" value="NZ_MDZA01000408.1"/>
</dbReference>
<name>A0A1G1SZT6_9BACT</name>
<dbReference type="InterPro" id="IPR011335">
    <property type="entry name" value="Restrct_endonuc-II-like"/>
</dbReference>
<dbReference type="CDD" id="cd06260">
    <property type="entry name" value="DUF820-like"/>
    <property type="match status" value="1"/>
</dbReference>
<comment type="caution">
    <text evidence="2">The sequence shown here is derived from an EMBL/GenBank/DDBJ whole genome shotgun (WGS) entry which is preliminary data.</text>
</comment>
<dbReference type="OrthoDB" id="952185at2"/>
<dbReference type="EMBL" id="MDZA01000408">
    <property type="protein sequence ID" value="OGX84140.1"/>
    <property type="molecule type" value="Genomic_DNA"/>
</dbReference>
<evidence type="ECO:0000259" key="1">
    <source>
        <dbReference type="Pfam" id="PF05685"/>
    </source>
</evidence>
<proteinExistence type="predicted"/>
<protein>
    <recommendedName>
        <fullName evidence="1">Putative restriction endonuclease domain-containing protein</fullName>
    </recommendedName>
</protein>
<dbReference type="Proteomes" id="UP000177506">
    <property type="component" value="Unassembled WGS sequence"/>
</dbReference>
<reference evidence="2 3" key="1">
    <citation type="submission" date="2016-08" db="EMBL/GenBank/DDBJ databases">
        <title>Hymenobacter coccineus sp. nov., Hymenobacter lapidarius sp. nov. and Hymenobacter glacialis sp. nov., isolated from Antarctic soil.</title>
        <authorList>
            <person name="Sedlacek I."/>
            <person name="Kralova S."/>
            <person name="Kyrova K."/>
            <person name="Maslanova I."/>
            <person name="Stankova E."/>
            <person name="Vrbovska V."/>
            <person name="Nemec M."/>
            <person name="Bartak M."/>
            <person name="Svec P."/>
            <person name="Busse H.-J."/>
            <person name="Pantucek R."/>
        </authorList>
    </citation>
    <scope>NUCLEOTIDE SEQUENCE [LARGE SCALE GENOMIC DNA]</scope>
    <source>
        <strain evidence="2 3">CCM 8649</strain>
    </source>
</reference>
<accession>A0A1G1SZT6</accession>
<dbReference type="InterPro" id="IPR008538">
    <property type="entry name" value="Uma2"/>
</dbReference>
<dbReference type="PANTHER" id="PTHR34107">
    <property type="entry name" value="SLL0198 PROTEIN-RELATED"/>
    <property type="match status" value="1"/>
</dbReference>
<dbReference type="Gene3D" id="3.90.1570.10">
    <property type="entry name" value="tt1808, chain A"/>
    <property type="match status" value="1"/>
</dbReference>
<gene>
    <name evidence="2" type="ORF">BEN49_11510</name>
</gene>
<keyword evidence="3" id="KW-1185">Reference proteome</keyword>
<organism evidence="2 3">
    <name type="scientific">Hymenobacter coccineus</name>
    <dbReference type="NCBI Taxonomy" id="1908235"/>
    <lineage>
        <taxon>Bacteria</taxon>
        <taxon>Pseudomonadati</taxon>
        <taxon>Bacteroidota</taxon>
        <taxon>Cytophagia</taxon>
        <taxon>Cytophagales</taxon>
        <taxon>Hymenobacteraceae</taxon>
        <taxon>Hymenobacter</taxon>
    </lineage>
</organism>
<sequence length="158" mass="17620">METLAIELSEYELERGKPMPSRNHGIIQANLVLELGTRYRQQYRFISEVNIDVIGRVMVPDVGIFTKMLVDMQHDEIVLAQLPLTTIEILSPAQALTDLVDKAASYFDAGVKSCWIVLPQLQAVVVYANPTDYTFFHGAQTLTDPATGIELPLGPLFE</sequence>
<feature type="domain" description="Putative restriction endonuclease" evidence="1">
    <location>
        <begin position="5"/>
        <end position="151"/>
    </location>
</feature>
<dbReference type="SUPFAM" id="SSF52980">
    <property type="entry name" value="Restriction endonuclease-like"/>
    <property type="match status" value="1"/>
</dbReference>